<evidence type="ECO:0000256" key="1">
    <source>
        <dbReference type="ARBA" id="ARBA00022553"/>
    </source>
</evidence>
<dbReference type="Proteomes" id="UP001501752">
    <property type="component" value="Unassembled WGS sequence"/>
</dbReference>
<dbReference type="SUPFAM" id="SSF52172">
    <property type="entry name" value="CheY-like"/>
    <property type="match status" value="1"/>
</dbReference>
<dbReference type="PRINTS" id="PR00038">
    <property type="entry name" value="HTHLUXR"/>
</dbReference>
<comment type="caution">
    <text evidence="8">The sequence shown here is derived from an EMBL/GenBank/DDBJ whole genome shotgun (WGS) entry which is preliminary data.</text>
</comment>
<dbReference type="PANTHER" id="PTHR43214">
    <property type="entry name" value="TWO-COMPONENT RESPONSE REGULATOR"/>
    <property type="match status" value="1"/>
</dbReference>
<evidence type="ECO:0000259" key="7">
    <source>
        <dbReference type="PROSITE" id="PS50110"/>
    </source>
</evidence>
<dbReference type="InterPro" id="IPR058245">
    <property type="entry name" value="NreC/VraR/RcsB-like_REC"/>
</dbReference>
<dbReference type="InterPro" id="IPR001789">
    <property type="entry name" value="Sig_transdc_resp-reg_receiver"/>
</dbReference>
<feature type="domain" description="Response regulatory" evidence="7">
    <location>
        <begin position="14"/>
        <end position="130"/>
    </location>
</feature>
<dbReference type="Pfam" id="PF00072">
    <property type="entry name" value="Response_reg"/>
    <property type="match status" value="1"/>
</dbReference>
<evidence type="ECO:0000313" key="9">
    <source>
        <dbReference type="Proteomes" id="UP001501752"/>
    </source>
</evidence>
<dbReference type="InterPro" id="IPR011006">
    <property type="entry name" value="CheY-like_superfamily"/>
</dbReference>
<evidence type="ECO:0000313" key="8">
    <source>
        <dbReference type="EMBL" id="GAA4853253.1"/>
    </source>
</evidence>
<evidence type="ECO:0000256" key="5">
    <source>
        <dbReference type="PROSITE-ProRule" id="PRU00169"/>
    </source>
</evidence>
<evidence type="ECO:0000259" key="6">
    <source>
        <dbReference type="PROSITE" id="PS50043"/>
    </source>
</evidence>
<sequence>MATGVERGREMPIRVVVADDQELVRAGFGMILDAQPDIEVVAEAADGEQAIEAVRAHAPDVLLLDVRMPVMDGLEAARRVCAEFPDCKVIMLTTFDIDDYVYDALYAGASGFLLKDVRRDDLAHGVRMVASGEALLAPSVTRRLIGEFTARRGAAGGGPAQPSRAPSRLLEQLTAREAETLRLLARGLSNAEIAADLVVSEHTVKTHVSNVLAKLQLRDRVHAVVFAYESGAVVAGSADGGEPLREIP</sequence>
<evidence type="ECO:0000256" key="2">
    <source>
        <dbReference type="ARBA" id="ARBA00023015"/>
    </source>
</evidence>
<dbReference type="SMART" id="SM00421">
    <property type="entry name" value="HTH_LUXR"/>
    <property type="match status" value="1"/>
</dbReference>
<keyword evidence="4" id="KW-0804">Transcription</keyword>
<feature type="modified residue" description="4-aspartylphosphate" evidence="5">
    <location>
        <position position="65"/>
    </location>
</feature>
<evidence type="ECO:0000256" key="4">
    <source>
        <dbReference type="ARBA" id="ARBA00023163"/>
    </source>
</evidence>
<keyword evidence="3" id="KW-0238">DNA-binding</keyword>
<organism evidence="8 9">
    <name type="scientific">Kitasatospora terrestris</name>
    <dbReference type="NCBI Taxonomy" id="258051"/>
    <lineage>
        <taxon>Bacteria</taxon>
        <taxon>Bacillati</taxon>
        <taxon>Actinomycetota</taxon>
        <taxon>Actinomycetes</taxon>
        <taxon>Kitasatosporales</taxon>
        <taxon>Streptomycetaceae</taxon>
        <taxon>Kitasatospora</taxon>
    </lineage>
</organism>
<dbReference type="EMBL" id="BAABIS010000001">
    <property type="protein sequence ID" value="GAA4853253.1"/>
    <property type="molecule type" value="Genomic_DNA"/>
</dbReference>
<dbReference type="Pfam" id="PF00196">
    <property type="entry name" value="GerE"/>
    <property type="match status" value="1"/>
</dbReference>
<dbReference type="PROSITE" id="PS50043">
    <property type="entry name" value="HTH_LUXR_2"/>
    <property type="match status" value="1"/>
</dbReference>
<gene>
    <name evidence="8" type="ORF">GCM10023235_33150</name>
</gene>
<accession>A0ABP9DRY5</accession>
<dbReference type="SUPFAM" id="SSF46894">
    <property type="entry name" value="C-terminal effector domain of the bipartite response regulators"/>
    <property type="match status" value="1"/>
</dbReference>
<dbReference type="PROSITE" id="PS00622">
    <property type="entry name" value="HTH_LUXR_1"/>
    <property type="match status" value="1"/>
</dbReference>
<keyword evidence="9" id="KW-1185">Reference proteome</keyword>
<dbReference type="SMART" id="SM00448">
    <property type="entry name" value="REC"/>
    <property type="match status" value="1"/>
</dbReference>
<dbReference type="InterPro" id="IPR039420">
    <property type="entry name" value="WalR-like"/>
</dbReference>
<name>A0ABP9DRY5_9ACTN</name>
<protein>
    <submittedName>
        <fullName evidence="8">Response regulator transcription factor</fullName>
    </submittedName>
</protein>
<dbReference type="Gene3D" id="3.40.50.2300">
    <property type="match status" value="1"/>
</dbReference>
<dbReference type="InterPro" id="IPR016032">
    <property type="entry name" value="Sig_transdc_resp-reg_C-effctor"/>
</dbReference>
<reference evidence="9" key="1">
    <citation type="journal article" date="2019" name="Int. J. Syst. Evol. Microbiol.">
        <title>The Global Catalogue of Microorganisms (GCM) 10K type strain sequencing project: providing services to taxonomists for standard genome sequencing and annotation.</title>
        <authorList>
            <consortium name="The Broad Institute Genomics Platform"/>
            <consortium name="The Broad Institute Genome Sequencing Center for Infectious Disease"/>
            <person name="Wu L."/>
            <person name="Ma J."/>
        </authorList>
    </citation>
    <scope>NUCLEOTIDE SEQUENCE [LARGE SCALE GENOMIC DNA]</scope>
    <source>
        <strain evidence="9">JCM 13006</strain>
    </source>
</reference>
<feature type="domain" description="HTH luxR-type" evidence="6">
    <location>
        <begin position="166"/>
        <end position="231"/>
    </location>
</feature>
<dbReference type="InterPro" id="IPR000792">
    <property type="entry name" value="Tscrpt_reg_LuxR_C"/>
</dbReference>
<dbReference type="PANTHER" id="PTHR43214:SF24">
    <property type="entry name" value="TRANSCRIPTIONAL REGULATORY PROTEIN NARL-RELATED"/>
    <property type="match status" value="1"/>
</dbReference>
<keyword evidence="2" id="KW-0805">Transcription regulation</keyword>
<dbReference type="PROSITE" id="PS50110">
    <property type="entry name" value="RESPONSE_REGULATORY"/>
    <property type="match status" value="1"/>
</dbReference>
<evidence type="ECO:0000256" key="3">
    <source>
        <dbReference type="ARBA" id="ARBA00023125"/>
    </source>
</evidence>
<proteinExistence type="predicted"/>
<dbReference type="CDD" id="cd06170">
    <property type="entry name" value="LuxR_C_like"/>
    <property type="match status" value="1"/>
</dbReference>
<keyword evidence="1 5" id="KW-0597">Phosphoprotein</keyword>
<dbReference type="CDD" id="cd17535">
    <property type="entry name" value="REC_NarL-like"/>
    <property type="match status" value="1"/>
</dbReference>